<evidence type="ECO:0000313" key="3">
    <source>
        <dbReference type="Proteomes" id="UP001304515"/>
    </source>
</evidence>
<evidence type="ECO:0000313" key="1">
    <source>
        <dbReference type="EMBL" id="WNM17753.1"/>
    </source>
</evidence>
<dbReference type="RefSeq" id="WP_313321402.1">
    <property type="nucleotide sequence ID" value="NZ_CP134878.1"/>
</dbReference>
<dbReference type="KEGG" id="fcj:RN605_00270"/>
<name>A0AA96EV45_9FLAO</name>
<accession>A0AA96EV45</accession>
<dbReference type="AlphaFoldDB" id="A0AA96EV45"/>
<dbReference type="Proteomes" id="UP001304515">
    <property type="component" value="Chromosome"/>
</dbReference>
<keyword evidence="3" id="KW-1185">Reference proteome</keyword>
<gene>
    <name evidence="2" type="ORF">RN605_00270</name>
    <name evidence="1" type="ORF">RN608_06970</name>
</gene>
<dbReference type="EMBL" id="CP134890">
    <property type="protein sequence ID" value="WNM21806.1"/>
    <property type="molecule type" value="Genomic_DNA"/>
</dbReference>
<proteinExistence type="predicted"/>
<sequence length="207" mass="23290">MAGTIIPSSNNELLAWATNYKTKIPEFVALLNMTTEQVAEEISWCNEFITSIFEVTAQKSTYKSILSKRNNTIKQVKNKFQKRIAQHKTSAGYTKAVGDAMGIVVSKKVFDENTYKTSLSVSMNGNKVAIRFRKLGVQGINIYYRKESSDAWHLLSRATKSPFEFTAKIENPRQPELWDFMAFGVINDKEIGLAIDITDFMIGSPVG</sequence>
<accession>A0AA96F589</accession>
<reference evidence="1 3" key="1">
    <citation type="submission" date="2023-09" db="EMBL/GenBank/DDBJ databases">
        <title>Flavobacterium sp. a novel bacteria isolate from Pepper rhizosphere.</title>
        <authorList>
            <person name="Peng Y."/>
            <person name="Lee J."/>
        </authorList>
    </citation>
    <scope>NUCLEOTIDE SEQUENCE</scope>
    <source>
        <strain evidence="1">PMR2A8</strain>
        <strain evidence="2 3">PMTSA4</strain>
    </source>
</reference>
<evidence type="ECO:0000313" key="2">
    <source>
        <dbReference type="EMBL" id="WNM21806.1"/>
    </source>
</evidence>
<protein>
    <submittedName>
        <fullName evidence="1">Uncharacterized protein</fullName>
    </submittedName>
</protein>
<organism evidence="1">
    <name type="scientific">Flavobacterium capsici</name>
    <dbReference type="NCBI Taxonomy" id="3075618"/>
    <lineage>
        <taxon>Bacteria</taxon>
        <taxon>Pseudomonadati</taxon>
        <taxon>Bacteroidota</taxon>
        <taxon>Flavobacteriia</taxon>
        <taxon>Flavobacteriales</taxon>
        <taxon>Flavobacteriaceae</taxon>
        <taxon>Flavobacterium</taxon>
    </lineage>
</organism>
<dbReference type="EMBL" id="CP134878">
    <property type="protein sequence ID" value="WNM17753.1"/>
    <property type="molecule type" value="Genomic_DNA"/>
</dbReference>